<feature type="binding site" evidence="20">
    <location>
        <position position="186"/>
    </location>
    <ligand>
        <name>UDP-N-acetyl-alpha-D-muramoyl-L-alanyl-D-glutamate</name>
        <dbReference type="ChEBI" id="CHEBI:83900"/>
    </ligand>
</feature>
<evidence type="ECO:0000259" key="22">
    <source>
        <dbReference type="Pfam" id="PF01225"/>
    </source>
</evidence>
<evidence type="ECO:0000256" key="8">
    <source>
        <dbReference type="ARBA" id="ARBA00022842"/>
    </source>
</evidence>
<keyword evidence="3 20" id="KW-0963">Cytoplasm</keyword>
<dbReference type="Gene3D" id="3.90.190.20">
    <property type="entry name" value="Mur ligase, C-terminal domain"/>
    <property type="match status" value="1"/>
</dbReference>
<dbReference type="UniPathway" id="UPA00219"/>
<keyword evidence="6 20" id="KW-0547">Nucleotide-binding</keyword>
<feature type="short sequence motif" description="Meso-diaminopimelate recognition motif" evidence="20">
    <location>
        <begin position="405"/>
        <end position="408"/>
    </location>
</feature>
<feature type="modified residue" description="N6-carboxylysine" evidence="20">
    <location>
        <position position="218"/>
    </location>
</feature>
<evidence type="ECO:0000313" key="25">
    <source>
        <dbReference type="EMBL" id="TWI55779.1"/>
    </source>
</evidence>
<dbReference type="InterPro" id="IPR000713">
    <property type="entry name" value="Mur_ligase_N"/>
</dbReference>
<feature type="binding site" evidence="20">
    <location>
        <position position="150"/>
    </location>
    <ligand>
        <name>UDP-N-acetyl-alpha-D-muramoyl-L-alanyl-D-glutamate</name>
        <dbReference type="ChEBI" id="CHEBI:83900"/>
    </ligand>
</feature>
<comment type="caution">
    <text evidence="25">The sequence shown here is derived from an EMBL/GenBank/DDBJ whole genome shotgun (WGS) entry which is preliminary data.</text>
</comment>
<dbReference type="InterPro" id="IPR004101">
    <property type="entry name" value="Mur_ligase_C"/>
</dbReference>
<evidence type="ECO:0000256" key="3">
    <source>
        <dbReference type="ARBA" id="ARBA00022490"/>
    </source>
</evidence>
<dbReference type="PANTHER" id="PTHR23135:SF4">
    <property type="entry name" value="UDP-N-ACETYLMURAMOYL-L-ALANYL-D-GLUTAMATE--2,6-DIAMINOPIMELATE LIGASE MURE HOMOLOG, CHLOROPLASTIC"/>
    <property type="match status" value="1"/>
</dbReference>
<dbReference type="GO" id="GO:0051301">
    <property type="term" value="P:cell division"/>
    <property type="evidence" value="ECO:0007669"/>
    <property type="project" value="UniProtKB-KW"/>
</dbReference>
<feature type="binding site" evidence="20">
    <location>
        <position position="459"/>
    </location>
    <ligand>
        <name>meso-2,6-diaminopimelate</name>
        <dbReference type="ChEBI" id="CHEBI:57791"/>
    </ligand>
</feature>
<keyword evidence="10 20" id="KW-0573">Peptidoglycan synthesis</keyword>
<dbReference type="GO" id="GO:0008765">
    <property type="term" value="F:UDP-N-acetylmuramoylalanyl-D-glutamate-2,6-diaminopimelate ligase activity"/>
    <property type="evidence" value="ECO:0007669"/>
    <property type="project" value="UniProtKB-UniRule"/>
</dbReference>
<dbReference type="Pfam" id="PF08245">
    <property type="entry name" value="Mur_ligase_M"/>
    <property type="match status" value="1"/>
</dbReference>
<evidence type="ECO:0000256" key="21">
    <source>
        <dbReference type="RuleBase" id="RU004135"/>
    </source>
</evidence>
<feature type="domain" description="Mur ligase C-terminal" evidence="23">
    <location>
        <begin position="332"/>
        <end position="457"/>
    </location>
</feature>
<feature type="binding site" evidence="20">
    <location>
        <position position="455"/>
    </location>
    <ligand>
        <name>meso-2,6-diaminopimelate</name>
        <dbReference type="ChEBI" id="CHEBI:57791"/>
    </ligand>
</feature>
<keyword evidence="8 20" id="KW-0460">Magnesium</keyword>
<feature type="binding site" evidence="20">
    <location>
        <position position="381"/>
    </location>
    <ligand>
        <name>meso-2,6-diaminopimelate</name>
        <dbReference type="ChEBI" id="CHEBI:57791"/>
    </ligand>
</feature>
<keyword evidence="7 20" id="KW-0067">ATP-binding</keyword>
<feature type="binding site" evidence="20">
    <location>
        <position position="184"/>
    </location>
    <ligand>
        <name>UDP-N-acetyl-alpha-D-muramoyl-L-alanyl-D-glutamate</name>
        <dbReference type="ChEBI" id="CHEBI:83900"/>
    </ligand>
</feature>
<dbReference type="InterPro" id="IPR018109">
    <property type="entry name" value="Folylpolyglutamate_synth_CS"/>
</dbReference>
<name>A0A562QGB8_9BACI</name>
<feature type="binding site" evidence="20">
    <location>
        <position position="31"/>
    </location>
    <ligand>
        <name>UDP-N-acetyl-alpha-D-muramoyl-L-alanyl-D-glutamate</name>
        <dbReference type="ChEBI" id="CHEBI:83900"/>
    </ligand>
</feature>
<keyword evidence="26" id="KW-1185">Reference proteome</keyword>
<keyword evidence="9 20" id="KW-0133">Cell shape</keyword>
<comment type="similarity">
    <text evidence="2 20">Belongs to the MurCDEF family. MurE subfamily.</text>
</comment>
<evidence type="ECO:0000256" key="15">
    <source>
        <dbReference type="ARBA" id="ARBA00066633"/>
    </source>
</evidence>
<dbReference type="SUPFAM" id="SSF53244">
    <property type="entry name" value="MurD-like peptide ligases, peptide-binding domain"/>
    <property type="match status" value="1"/>
</dbReference>
<dbReference type="PANTHER" id="PTHR23135">
    <property type="entry name" value="MUR LIGASE FAMILY MEMBER"/>
    <property type="match status" value="1"/>
</dbReference>
<evidence type="ECO:0000313" key="26">
    <source>
        <dbReference type="Proteomes" id="UP000315711"/>
    </source>
</evidence>
<comment type="catalytic activity">
    <reaction evidence="13 20">
        <text>UDP-N-acetyl-alpha-D-muramoyl-L-alanyl-D-glutamate + meso-2,6-diaminopimelate + ATP = UDP-N-acetyl-alpha-D-muramoyl-L-alanyl-gamma-D-glutamyl-meso-2,6-diaminopimelate + ADP + phosphate + H(+)</text>
        <dbReference type="Rhea" id="RHEA:23676"/>
        <dbReference type="ChEBI" id="CHEBI:15378"/>
        <dbReference type="ChEBI" id="CHEBI:30616"/>
        <dbReference type="ChEBI" id="CHEBI:43474"/>
        <dbReference type="ChEBI" id="CHEBI:57791"/>
        <dbReference type="ChEBI" id="CHEBI:83900"/>
        <dbReference type="ChEBI" id="CHEBI:83905"/>
        <dbReference type="ChEBI" id="CHEBI:456216"/>
        <dbReference type="EC" id="6.3.2.13"/>
    </reaction>
</comment>
<proteinExistence type="inferred from homology"/>
<evidence type="ECO:0000256" key="11">
    <source>
        <dbReference type="ARBA" id="ARBA00023306"/>
    </source>
</evidence>
<dbReference type="InterPro" id="IPR005761">
    <property type="entry name" value="UDP-N-AcMur-Glu-dNH2Pim_ligase"/>
</dbReference>
<evidence type="ECO:0000256" key="4">
    <source>
        <dbReference type="ARBA" id="ARBA00022598"/>
    </source>
</evidence>
<dbReference type="InterPro" id="IPR036615">
    <property type="entry name" value="Mur_ligase_C_dom_sf"/>
</dbReference>
<dbReference type="Gene3D" id="3.40.1190.10">
    <property type="entry name" value="Mur-like, catalytic domain"/>
    <property type="match status" value="1"/>
</dbReference>
<dbReference type="EMBL" id="VLKZ01000006">
    <property type="protein sequence ID" value="TWI55779.1"/>
    <property type="molecule type" value="Genomic_DNA"/>
</dbReference>
<evidence type="ECO:0000259" key="24">
    <source>
        <dbReference type="Pfam" id="PF08245"/>
    </source>
</evidence>
<evidence type="ECO:0000256" key="10">
    <source>
        <dbReference type="ARBA" id="ARBA00022984"/>
    </source>
</evidence>
<evidence type="ECO:0000256" key="9">
    <source>
        <dbReference type="ARBA" id="ARBA00022960"/>
    </source>
</evidence>
<dbReference type="Pfam" id="PF01225">
    <property type="entry name" value="Mur_ligase"/>
    <property type="match status" value="1"/>
</dbReference>
<evidence type="ECO:0000256" key="7">
    <source>
        <dbReference type="ARBA" id="ARBA00022840"/>
    </source>
</evidence>
<dbReference type="EC" id="6.3.2.13" evidence="15 20"/>
<accession>A0A562QGB8</accession>
<feature type="domain" description="Mur ligase central" evidence="24">
    <location>
        <begin position="107"/>
        <end position="310"/>
    </location>
</feature>
<dbReference type="GO" id="GO:0009252">
    <property type="term" value="P:peptidoglycan biosynthetic process"/>
    <property type="evidence" value="ECO:0007669"/>
    <property type="project" value="UniProtKB-UniRule"/>
</dbReference>
<dbReference type="InterPro" id="IPR013221">
    <property type="entry name" value="Mur_ligase_cen"/>
</dbReference>
<keyword evidence="4 20" id="KW-0436">Ligase</keyword>
<evidence type="ECO:0000256" key="6">
    <source>
        <dbReference type="ARBA" id="ARBA00022741"/>
    </source>
</evidence>
<dbReference type="FunFam" id="3.90.190.20:FF:000006">
    <property type="entry name" value="UDP-N-acetylmuramoyl-L-alanyl-D-glutamate--2,6-diaminopimelate ligase"/>
    <property type="match status" value="1"/>
</dbReference>
<dbReference type="GO" id="GO:0071555">
    <property type="term" value="P:cell wall organization"/>
    <property type="evidence" value="ECO:0007669"/>
    <property type="project" value="UniProtKB-KW"/>
</dbReference>
<keyword evidence="11 20" id="KW-0131">Cell cycle</keyword>
<comment type="cofactor">
    <cofactor evidence="20">
        <name>Mg(2+)</name>
        <dbReference type="ChEBI" id="CHEBI:18420"/>
    </cofactor>
</comment>
<evidence type="ECO:0000256" key="16">
    <source>
        <dbReference type="ARBA" id="ARBA00072883"/>
    </source>
</evidence>
<evidence type="ECO:0000256" key="13">
    <source>
        <dbReference type="ARBA" id="ARBA00050251"/>
    </source>
</evidence>
<dbReference type="GO" id="GO:0005737">
    <property type="term" value="C:cytoplasm"/>
    <property type="evidence" value="ECO:0007669"/>
    <property type="project" value="UniProtKB-SubCell"/>
</dbReference>
<dbReference type="FunFam" id="3.40.1390.10:FF:000005">
    <property type="entry name" value="UDP-N-acetylmuramoyl-L-alanyl-D-glutamate--2,6-diaminopimelate ligase"/>
    <property type="match status" value="1"/>
</dbReference>
<keyword evidence="12 20" id="KW-0961">Cell wall biogenesis/degradation</keyword>
<keyword evidence="5 20" id="KW-0132">Cell division</keyword>
<dbReference type="NCBIfam" id="NF001124">
    <property type="entry name" value="PRK00139.1-2"/>
    <property type="match status" value="1"/>
</dbReference>
<dbReference type="Gene3D" id="3.40.1390.10">
    <property type="entry name" value="MurE/MurF, N-terminal domain"/>
    <property type="match status" value="1"/>
</dbReference>
<dbReference type="HAMAP" id="MF_00208">
    <property type="entry name" value="MurE"/>
    <property type="match status" value="1"/>
</dbReference>
<evidence type="ECO:0000256" key="5">
    <source>
        <dbReference type="ARBA" id="ARBA00022618"/>
    </source>
</evidence>
<feature type="binding site" evidence="20">
    <location>
        <begin position="405"/>
        <end position="408"/>
    </location>
    <ligand>
        <name>meso-2,6-diaminopimelate</name>
        <dbReference type="ChEBI" id="CHEBI:57791"/>
    </ligand>
</feature>
<dbReference type="Proteomes" id="UP000315711">
    <property type="component" value="Unassembled WGS sequence"/>
</dbReference>
<evidence type="ECO:0000256" key="12">
    <source>
        <dbReference type="ARBA" id="ARBA00023316"/>
    </source>
</evidence>
<dbReference type="NCBIfam" id="NF001126">
    <property type="entry name" value="PRK00139.1-4"/>
    <property type="match status" value="1"/>
</dbReference>
<organism evidence="25 26">
    <name type="scientific">Halalkalibacter nanhaiisediminis</name>
    <dbReference type="NCBI Taxonomy" id="688079"/>
    <lineage>
        <taxon>Bacteria</taxon>
        <taxon>Bacillati</taxon>
        <taxon>Bacillota</taxon>
        <taxon>Bacilli</taxon>
        <taxon>Bacillales</taxon>
        <taxon>Bacillaceae</taxon>
        <taxon>Halalkalibacter</taxon>
    </lineage>
</organism>
<comment type="subcellular location">
    <subcellularLocation>
        <location evidence="20 21">Cytoplasm</location>
    </subcellularLocation>
</comment>
<protein>
    <recommendedName>
        <fullName evidence="16 20">UDP-N-acetylmuramoyl-L-alanyl-D-glutamate--2,6-diaminopimelate ligase</fullName>
        <ecNumber evidence="15 20">6.3.2.13</ecNumber>
    </recommendedName>
    <alternativeName>
        <fullName evidence="17 20">Meso-A2pm-adding enzyme</fullName>
    </alternativeName>
    <alternativeName>
        <fullName evidence="18 20">Meso-diaminopimelate-adding enzyme</fullName>
    </alternativeName>
    <alternativeName>
        <fullName evidence="19 20">UDP-MurNAc-L-Ala-D-Glu:meso-diaminopimelate ligase</fullName>
    </alternativeName>
    <alternativeName>
        <fullName evidence="20">UDP-MurNAc-tripeptide synthetase</fullName>
    </alternativeName>
    <alternativeName>
        <fullName evidence="20">UDP-N-acetylmuramyl-tripeptide synthetase</fullName>
    </alternativeName>
</protein>
<evidence type="ECO:0000256" key="20">
    <source>
        <dbReference type="HAMAP-Rule" id="MF_00208"/>
    </source>
</evidence>
<evidence type="ECO:0000256" key="18">
    <source>
        <dbReference type="ARBA" id="ARBA00076158"/>
    </source>
</evidence>
<dbReference type="GO" id="GO:0005524">
    <property type="term" value="F:ATP binding"/>
    <property type="evidence" value="ECO:0007669"/>
    <property type="project" value="UniProtKB-UniRule"/>
</dbReference>
<comment type="caution">
    <text evidence="20">Lacks conserved residue(s) required for the propagation of feature annotation.</text>
</comment>
<gene>
    <name evidence="20" type="primary">murE</name>
    <name evidence="25" type="ORF">IQ10_02338</name>
</gene>
<evidence type="ECO:0000256" key="17">
    <source>
        <dbReference type="ARBA" id="ARBA00075482"/>
    </source>
</evidence>
<dbReference type="PROSITE" id="PS01011">
    <property type="entry name" value="FOLYLPOLYGLU_SYNT_1"/>
    <property type="match status" value="1"/>
</dbReference>
<comment type="PTM">
    <text evidence="20">Carboxylation is probably crucial for Mg(2+) binding and, consequently, for the gamma-phosphate positioning of ATP.</text>
</comment>
<evidence type="ECO:0000259" key="23">
    <source>
        <dbReference type="Pfam" id="PF02875"/>
    </source>
</evidence>
<dbReference type="InterPro" id="IPR035911">
    <property type="entry name" value="MurE/MurF_N"/>
</dbReference>
<feature type="binding site" evidence="20">
    <location>
        <begin position="109"/>
        <end position="115"/>
    </location>
    <ligand>
        <name>ATP</name>
        <dbReference type="ChEBI" id="CHEBI:30616"/>
    </ligand>
</feature>
<feature type="binding site" evidence="20">
    <location>
        <begin position="151"/>
        <end position="152"/>
    </location>
    <ligand>
        <name>UDP-N-acetyl-alpha-D-muramoyl-L-alanyl-D-glutamate</name>
        <dbReference type="ChEBI" id="CHEBI:83900"/>
    </ligand>
</feature>
<dbReference type="SUPFAM" id="SSF53623">
    <property type="entry name" value="MurD-like peptide ligases, catalytic domain"/>
    <property type="match status" value="1"/>
</dbReference>
<dbReference type="GO" id="GO:0000287">
    <property type="term" value="F:magnesium ion binding"/>
    <property type="evidence" value="ECO:0007669"/>
    <property type="project" value="UniProtKB-UniRule"/>
</dbReference>
<evidence type="ECO:0000256" key="19">
    <source>
        <dbReference type="ARBA" id="ARBA00081560"/>
    </source>
</evidence>
<evidence type="ECO:0000256" key="14">
    <source>
        <dbReference type="ARBA" id="ARBA00056782"/>
    </source>
</evidence>
<dbReference type="GO" id="GO:0008360">
    <property type="term" value="P:regulation of cell shape"/>
    <property type="evidence" value="ECO:0007669"/>
    <property type="project" value="UniProtKB-KW"/>
</dbReference>
<dbReference type="InterPro" id="IPR036565">
    <property type="entry name" value="Mur-like_cat_sf"/>
</dbReference>
<comment type="function">
    <text evidence="14 20">Catalyzes the addition of meso-diaminopimelic acid to the nucleotide precursor UDP-N-acetylmuramoyl-L-alanyl-D-glutamate (UMAG) in the biosynthesis of bacterial cell-wall peptidoglycan.</text>
</comment>
<dbReference type="AlphaFoldDB" id="A0A562QGB8"/>
<comment type="pathway">
    <text evidence="1 20 21">Cell wall biogenesis; peptidoglycan biosynthesis.</text>
</comment>
<evidence type="ECO:0000256" key="1">
    <source>
        <dbReference type="ARBA" id="ARBA00004752"/>
    </source>
</evidence>
<dbReference type="Pfam" id="PF02875">
    <property type="entry name" value="Mur_ligase_C"/>
    <property type="match status" value="1"/>
</dbReference>
<sequence>MMKLRELLQPLRFEKIITNDNPEVTSLEMDSRQVKEGTVFFCVKGYTVDGHDYAKQAEERGAVAIIAERPLPVSIPVIVVSDTKRAMAKLACHFYQNPTEKMHVIGVTGTNGKTTVTHLLEKIMQGASKKTGLIGTMYTKIGEEKYETRNTTPESLTLQHLFKLMVDAGVECSMMEVSSHALHQGRVRGCDFDVAVFTNLTPDHLDYHDSIEAYLYAKGLLFAQMGNTFRDKVAVLNVDDPASLELSRMTTADVVTYGITGQADVMATNIEMNAAGTTFTLSAFGEEVTISMHLIGMFSVYNALAAATAALVSGVSLEGIKNSLELVKGVAGRFETVDSGQNFTVIVDYAHTSDSLENVLKTITGFAKKRIFAVVGCGGDRDRTKRPVMARIATKYADLAIFTSDNPRSEDPQQIIKEMVAGVEDGKYEVIVDREMAIKKAVNNAESGDIIIIAGKGHETYQILNDKTIHFDDRKVASQAIKERLTSC</sequence>
<dbReference type="GO" id="GO:0004326">
    <property type="term" value="F:tetrahydrofolylpolyglutamate synthase activity"/>
    <property type="evidence" value="ECO:0007669"/>
    <property type="project" value="InterPro"/>
</dbReference>
<feature type="domain" description="Mur ligase N-terminal catalytic" evidence="22">
    <location>
        <begin position="24"/>
        <end position="95"/>
    </location>
</feature>
<dbReference type="NCBIfam" id="TIGR01085">
    <property type="entry name" value="murE"/>
    <property type="match status" value="1"/>
</dbReference>
<dbReference type="SUPFAM" id="SSF63418">
    <property type="entry name" value="MurE/MurF N-terminal domain"/>
    <property type="match status" value="1"/>
</dbReference>
<feature type="binding site" evidence="20">
    <location>
        <position position="178"/>
    </location>
    <ligand>
        <name>UDP-N-acetyl-alpha-D-muramoyl-L-alanyl-D-glutamate</name>
        <dbReference type="ChEBI" id="CHEBI:83900"/>
    </ligand>
</feature>
<evidence type="ECO:0000256" key="2">
    <source>
        <dbReference type="ARBA" id="ARBA00005898"/>
    </source>
</evidence>
<reference evidence="25 26" key="1">
    <citation type="journal article" date="2015" name="Stand. Genomic Sci.">
        <title>Genomic Encyclopedia of Bacterial and Archaeal Type Strains, Phase III: the genomes of soil and plant-associated and newly described type strains.</title>
        <authorList>
            <person name="Whitman W.B."/>
            <person name="Woyke T."/>
            <person name="Klenk H.P."/>
            <person name="Zhou Y."/>
            <person name="Lilburn T.G."/>
            <person name="Beck B.J."/>
            <person name="De Vos P."/>
            <person name="Vandamme P."/>
            <person name="Eisen J.A."/>
            <person name="Garrity G."/>
            <person name="Hugenholtz P."/>
            <person name="Kyrpides N.C."/>
        </authorList>
    </citation>
    <scope>NUCLEOTIDE SEQUENCE [LARGE SCALE GENOMIC DNA]</scope>
    <source>
        <strain evidence="25 26">CGMCC 1.10116</strain>
    </source>
</reference>